<protein>
    <submittedName>
        <fullName evidence="1">Uncharacterized protein</fullName>
    </submittedName>
</protein>
<name>A0ACC4AZ59_POPAL</name>
<sequence length="253" mass="28815">MCSTFSVSTNPCNYGANNARFLHSKSFVTRTRAQGIRAHKCSSGGAIPRPLIKEFIPRTDLRVHEIVERQPQANNLAKQDACRRVEMNLTLLEEAYKRCRNICAEYARTYYLASLLMTEERQKAIWAIYAWGSRMDEMVDGPNAVYMGTSFLDRNSADDRGATESHMGNIWRTDELVDGPNAVHMSTAVLDRLVCDLLQVWSSLLIYRKILDAIEDNDYDNFTKRAFVARTKKLLTLPLAYSKAQPMSSLIFQ</sequence>
<proteinExistence type="predicted"/>
<reference evidence="1 2" key="1">
    <citation type="journal article" date="2024" name="Plant Biotechnol. J.">
        <title>Genome and CRISPR/Cas9 system of a widespread forest tree (Populus alba) in the world.</title>
        <authorList>
            <person name="Liu Y.J."/>
            <person name="Jiang P.F."/>
            <person name="Han X.M."/>
            <person name="Li X.Y."/>
            <person name="Wang H.M."/>
            <person name="Wang Y.J."/>
            <person name="Wang X.X."/>
            <person name="Zeng Q.Y."/>
        </authorList>
    </citation>
    <scope>NUCLEOTIDE SEQUENCE [LARGE SCALE GENOMIC DNA]</scope>
    <source>
        <strain evidence="2">cv. PAL-ZL1</strain>
    </source>
</reference>
<evidence type="ECO:0000313" key="1">
    <source>
        <dbReference type="EMBL" id="KAL3571351.1"/>
    </source>
</evidence>
<accession>A0ACC4AZ59</accession>
<dbReference type="EMBL" id="RCHU02000014">
    <property type="protein sequence ID" value="KAL3571351.1"/>
    <property type="molecule type" value="Genomic_DNA"/>
</dbReference>
<comment type="caution">
    <text evidence="1">The sequence shown here is derived from an EMBL/GenBank/DDBJ whole genome shotgun (WGS) entry which is preliminary data.</text>
</comment>
<dbReference type="Proteomes" id="UP000309997">
    <property type="component" value="Unassembled WGS sequence"/>
</dbReference>
<keyword evidence="2" id="KW-1185">Reference proteome</keyword>
<gene>
    <name evidence="1" type="ORF">D5086_025255</name>
</gene>
<evidence type="ECO:0000313" key="2">
    <source>
        <dbReference type="Proteomes" id="UP000309997"/>
    </source>
</evidence>
<organism evidence="1 2">
    <name type="scientific">Populus alba</name>
    <name type="common">White poplar</name>
    <dbReference type="NCBI Taxonomy" id="43335"/>
    <lineage>
        <taxon>Eukaryota</taxon>
        <taxon>Viridiplantae</taxon>
        <taxon>Streptophyta</taxon>
        <taxon>Embryophyta</taxon>
        <taxon>Tracheophyta</taxon>
        <taxon>Spermatophyta</taxon>
        <taxon>Magnoliopsida</taxon>
        <taxon>eudicotyledons</taxon>
        <taxon>Gunneridae</taxon>
        <taxon>Pentapetalae</taxon>
        <taxon>rosids</taxon>
        <taxon>fabids</taxon>
        <taxon>Malpighiales</taxon>
        <taxon>Salicaceae</taxon>
        <taxon>Saliceae</taxon>
        <taxon>Populus</taxon>
    </lineage>
</organism>